<feature type="transmembrane region" description="Helical" evidence="2">
    <location>
        <begin position="1704"/>
        <end position="1722"/>
    </location>
</feature>
<feature type="transmembrane region" description="Helical" evidence="2">
    <location>
        <begin position="1006"/>
        <end position="1025"/>
    </location>
</feature>
<proteinExistence type="predicted"/>
<feature type="transmembrane region" description="Helical" evidence="2">
    <location>
        <begin position="593"/>
        <end position="611"/>
    </location>
</feature>
<feature type="transmembrane region" description="Helical" evidence="2">
    <location>
        <begin position="1112"/>
        <end position="1131"/>
    </location>
</feature>
<feature type="transmembrane region" description="Helical" evidence="2">
    <location>
        <begin position="1031"/>
        <end position="1049"/>
    </location>
</feature>
<dbReference type="EMBL" id="FOKQ01000033">
    <property type="protein sequence ID" value="SFD08247.1"/>
    <property type="molecule type" value="Genomic_DNA"/>
</dbReference>
<evidence type="ECO:0000313" key="4">
    <source>
        <dbReference type="Proteomes" id="UP000182192"/>
    </source>
</evidence>
<feature type="transmembrane region" description="Helical" evidence="2">
    <location>
        <begin position="1398"/>
        <end position="1417"/>
    </location>
</feature>
<feature type="transmembrane region" description="Helical" evidence="2">
    <location>
        <begin position="955"/>
        <end position="973"/>
    </location>
</feature>
<feature type="transmembrane region" description="Helical" evidence="2">
    <location>
        <begin position="1294"/>
        <end position="1314"/>
    </location>
</feature>
<feature type="transmembrane region" description="Helical" evidence="2">
    <location>
        <begin position="673"/>
        <end position="691"/>
    </location>
</feature>
<dbReference type="OrthoDB" id="1813832at2"/>
<feature type="transmembrane region" description="Helical" evidence="2">
    <location>
        <begin position="925"/>
        <end position="943"/>
    </location>
</feature>
<feature type="transmembrane region" description="Helical" evidence="2">
    <location>
        <begin position="357"/>
        <end position="376"/>
    </location>
</feature>
<feature type="transmembrane region" description="Helical" evidence="2">
    <location>
        <begin position="1560"/>
        <end position="1582"/>
    </location>
</feature>
<feature type="transmembrane region" description="Helical" evidence="2">
    <location>
        <begin position="876"/>
        <end position="894"/>
    </location>
</feature>
<feature type="transmembrane region" description="Helical" evidence="2">
    <location>
        <begin position="388"/>
        <end position="410"/>
    </location>
</feature>
<keyword evidence="2" id="KW-0472">Membrane</keyword>
<feature type="transmembrane region" description="Helical" evidence="2">
    <location>
        <begin position="1532"/>
        <end position="1554"/>
    </location>
</feature>
<feature type="transmembrane region" description="Helical" evidence="2">
    <location>
        <begin position="1061"/>
        <end position="1079"/>
    </location>
</feature>
<feature type="transmembrane region" description="Helical" evidence="2">
    <location>
        <begin position="540"/>
        <end position="561"/>
    </location>
</feature>
<feature type="transmembrane region" description="Helical" evidence="2">
    <location>
        <begin position="1728"/>
        <end position="1746"/>
    </location>
</feature>
<feature type="transmembrane region" description="Helical" evidence="2">
    <location>
        <begin position="1753"/>
        <end position="1770"/>
    </location>
</feature>
<feature type="transmembrane region" description="Helical" evidence="2">
    <location>
        <begin position="703"/>
        <end position="722"/>
    </location>
</feature>
<feature type="transmembrane region" description="Helical" evidence="2">
    <location>
        <begin position="1508"/>
        <end position="1525"/>
    </location>
</feature>
<keyword evidence="2" id="KW-0812">Transmembrane</keyword>
<sequence length="1818" mass="203983">MLFIILWVLSPIVLLPMCISSSSKRKKMNRFIDQLYREKRITSMEKYALKTDAETNAQKRYNYSPVQRNDGPFFNDKARYTYGQKGVQNDAGSVGYVPKAQQTTAAAQSAPVTWEDIAGQKKAPEAAQAEIKPQHHHSGVDLVKHDDAEKVIGTEIVEKTVSQLTEEKTVQEDTAQERPAEEKTVREDTVQERPAEEKPVLENTVQERPAEEKPVRENTVQERPAEEKPVRENTVQERPAEEKPVREDTAQERPAEEKPVQENTVQERPAQQMPAAAVHTMPEQRAVPMSSAEYNNRQPLPEWARPQAVQRPLRAERPKRQKKQYSSAAVLTGIGITFVALAGIIFSRAFWVQMSDWTRVGVLAGQAVLFFAMFGFAHKKLKIEGTAAAVYILGSVFATIAYITMGYFGLMGAWYGFEGGGMMLFLAMGALLVTFFSAGAMKVFSKPFCEYAACVSMAISGTLVLAQFANYFEYNKYAAFSMLISAAGLLASIVFYGSKSAGKEISKPVEITYKLVKGAYAFIAAPCLLADFAGRNEIIGWSLFGWGLWLIYTGETLWHAIRKKSEQWLAFHAVLLLTSLPSLYMTLGNYAQFTLIITIFSAVGSWAYILLDSKKALLFRADKVHSTMRLILTLVTAPVLFIHPVDSPLHLAVLIIWVIDFAAMASYYRLQALLIPQCAAILSLSYEFILKLGRSSIANGEELASLIILMVGILGTGVYRYLDRKGKTLFNADATNIIMRVLMSLPAALYLTNELNRWDRYCWAMCLLMIAELSVYAVLYRREREIFFRFPFIAAAVFMLIPNNFYAYGIEKAHLYALIMFGMSVVLTAAYMILRHYKKTLFDAKRFIYSAKAVIGGGCLLLVYADEQSHGCFSWVSWTLIAGLAVETLVYAIIKKNKYLLLAHNVCLAIMLCECGILMNDVQVFALFVTALLAVLTMIYFYLEKKNKLRFSALSSIIMMRGFFGLVALSSMVKYFGSWNWECFGLGIIIATEMLYYSISRRSSTLLLGHMAALSYSLWQVRQLVNDPLAFALWSTAILAVLTMVYVFLKKKNKLLFRADIPVMLMRGLFGLIALSSMVKYLGSWNIECFGIGIIAAAEMLYYSITKRSKGWLFCHMAALSYSLLQVRLLVDDGSAFALWSTALLALLTMLYFRMESKGKLLFNATVPVLLMRGLFGIMAIYCMTDNFSTWNWDCFGLGIIFAMEMLYYGIIKRSQALLAFEVAALTYSFWQIGRYAENFSVFALICCITVAAGTLADEFIKKKRFEVGLLITGTRIVYLMFYILMLVLEFPKFSWMSVAVWTILPAEMIFYGIRSKNSMFIHLQSLELPVLFYVLSSVIGDALGGGYNKVFIFAMLTAAALAVYYIIPAVYTRMADWLYTLMLFGLAVRLLDGAALPYGVIVMAVVAVFIAVQAFGGNHGLQSRIMEFFQPVPEIVTAVMLSGYLEREYNMHCRTLAMGICAAVLCAGAFALGFGSEEERKYKFMKYTMEIGSCVSLFMAYSTRRDLVAALIVTVVSAALYAVIHTSSRNYHSVIPLFTLFMGADMSARAIWYDPMSEGNAVILFSIAMTAVFAVISRLMFRNGIYKKDERRTMLDTAHLGILFCVISCFFVESMMFSPRARSFIALLELAVFAANCIRREHSHHANRAAMTCSAGLVCAALMVRPFMVSENSTITTKIILAIIVLFGIAVKKIWKDDEKLSSEFSQAVFMASFLLLIADGLMNQSLMNSLIVLSISLVLLIFSFVKKTRRWFLVSAAALLGLTLYITGDFLAAVAWWAYLLLAGILLIAVAAVTEYMRQHAVKDPNEERFFVDWKW</sequence>
<feature type="transmembrane region" description="Helical" evidence="2">
    <location>
        <begin position="328"/>
        <end position="351"/>
    </location>
</feature>
<feature type="transmembrane region" description="Helical" evidence="2">
    <location>
        <begin position="758"/>
        <end position="779"/>
    </location>
</feature>
<feature type="transmembrane region" description="Helical" evidence="2">
    <location>
        <begin position="1458"/>
        <end position="1476"/>
    </location>
</feature>
<feature type="transmembrane region" description="Helical" evidence="2">
    <location>
        <begin position="846"/>
        <end position="864"/>
    </location>
</feature>
<name>A0A1I1PEL6_RUMAL</name>
<feature type="transmembrane region" description="Helical" evidence="2">
    <location>
        <begin position="1268"/>
        <end position="1288"/>
    </location>
</feature>
<evidence type="ECO:0000313" key="3">
    <source>
        <dbReference type="EMBL" id="SFD08247.1"/>
    </source>
</evidence>
<feature type="compositionally biased region" description="Basic and acidic residues" evidence="1">
    <location>
        <begin position="165"/>
        <end position="200"/>
    </location>
</feature>
<feature type="transmembrane region" description="Helical" evidence="2">
    <location>
        <begin position="6"/>
        <end position="23"/>
    </location>
</feature>
<feature type="transmembrane region" description="Helical" evidence="2">
    <location>
        <begin position="1085"/>
        <end position="1105"/>
    </location>
</feature>
<dbReference type="Proteomes" id="UP000182192">
    <property type="component" value="Unassembled WGS sequence"/>
</dbReference>
<feature type="transmembrane region" description="Helical" evidence="2">
    <location>
        <begin position="477"/>
        <end position="497"/>
    </location>
</feature>
<feature type="transmembrane region" description="Helical" evidence="2">
    <location>
        <begin position="422"/>
        <end position="444"/>
    </location>
</feature>
<feature type="transmembrane region" description="Helical" evidence="2">
    <location>
        <begin position="813"/>
        <end position="834"/>
    </location>
</feature>
<evidence type="ECO:0000256" key="2">
    <source>
        <dbReference type="SAM" id="Phobius"/>
    </source>
</evidence>
<reference evidence="3 4" key="1">
    <citation type="submission" date="2016-10" db="EMBL/GenBank/DDBJ databases">
        <authorList>
            <person name="de Groot N.N."/>
        </authorList>
    </citation>
    <scope>NUCLEOTIDE SEQUENCE [LARGE SCALE GENOMIC DNA]</scope>
    <source>
        <strain evidence="3 4">AR67</strain>
    </source>
</reference>
<gene>
    <name evidence="3" type="ORF">SAMN02910406_03050</name>
</gene>
<evidence type="ECO:0000256" key="1">
    <source>
        <dbReference type="SAM" id="MobiDB-lite"/>
    </source>
</evidence>
<feature type="transmembrane region" description="Helical" evidence="2">
    <location>
        <begin position="786"/>
        <end position="807"/>
    </location>
</feature>
<feature type="transmembrane region" description="Helical" evidence="2">
    <location>
        <begin position="979"/>
        <end position="999"/>
    </location>
</feature>
<keyword evidence="2" id="KW-1133">Transmembrane helix</keyword>
<feature type="region of interest" description="Disordered" evidence="1">
    <location>
        <begin position="119"/>
        <end position="146"/>
    </location>
</feature>
<feature type="transmembrane region" description="Helical" evidence="2">
    <location>
        <begin position="1161"/>
        <end position="1185"/>
    </location>
</feature>
<feature type="transmembrane region" description="Helical" evidence="2">
    <location>
        <begin position="451"/>
        <end position="471"/>
    </location>
</feature>
<feature type="transmembrane region" description="Helical" evidence="2">
    <location>
        <begin position="1137"/>
        <end position="1154"/>
    </location>
</feature>
<feature type="transmembrane region" description="Helical" evidence="2">
    <location>
        <begin position="901"/>
        <end position="919"/>
    </location>
</feature>
<feature type="transmembrane region" description="Helical" evidence="2">
    <location>
        <begin position="1675"/>
        <end position="1692"/>
    </location>
</feature>
<feature type="transmembrane region" description="Helical" evidence="2">
    <location>
        <begin position="1594"/>
        <end position="1616"/>
    </location>
</feature>
<feature type="transmembrane region" description="Helical" evidence="2">
    <location>
        <begin position="518"/>
        <end position="534"/>
    </location>
</feature>
<feature type="transmembrane region" description="Helical" evidence="2">
    <location>
        <begin position="1217"/>
        <end position="1234"/>
    </location>
</feature>
<feature type="transmembrane region" description="Helical" evidence="2">
    <location>
        <begin position="1351"/>
        <end position="1368"/>
    </location>
</feature>
<feature type="region of interest" description="Disordered" evidence="1">
    <location>
        <begin position="163"/>
        <end position="320"/>
    </location>
</feature>
<accession>A0A1I1PEL6</accession>
<feature type="transmembrane region" description="Helical" evidence="2">
    <location>
        <begin position="1776"/>
        <end position="1795"/>
    </location>
</feature>
<protein>
    <submittedName>
        <fullName evidence="3">Uncharacterized protein</fullName>
    </submittedName>
</protein>
<feature type="transmembrane region" description="Helical" evidence="2">
    <location>
        <begin position="1191"/>
        <end position="1210"/>
    </location>
</feature>
<feature type="transmembrane region" description="Helical" evidence="2">
    <location>
        <begin position="1240"/>
        <end position="1261"/>
    </location>
</feature>
<feature type="compositionally biased region" description="Basic and acidic residues" evidence="1">
    <location>
        <begin position="208"/>
        <end position="260"/>
    </location>
</feature>
<feature type="transmembrane region" description="Helical" evidence="2">
    <location>
        <begin position="568"/>
        <end position="587"/>
    </location>
</feature>
<feature type="transmembrane region" description="Helical" evidence="2">
    <location>
        <begin position="623"/>
        <end position="643"/>
    </location>
</feature>
<organism evidence="3 4">
    <name type="scientific">Ruminococcus albus</name>
    <dbReference type="NCBI Taxonomy" id="1264"/>
    <lineage>
        <taxon>Bacteria</taxon>
        <taxon>Bacillati</taxon>
        <taxon>Bacillota</taxon>
        <taxon>Clostridia</taxon>
        <taxon>Eubacteriales</taxon>
        <taxon>Oscillospiraceae</taxon>
        <taxon>Ruminococcus</taxon>
    </lineage>
</organism>